<dbReference type="HAMAP" id="MF_01201">
    <property type="entry name" value="Ala_racemase"/>
    <property type="match status" value="1"/>
</dbReference>
<dbReference type="InterPro" id="IPR020622">
    <property type="entry name" value="Ala_racemase_pyridoxalP-BS"/>
</dbReference>
<dbReference type="Pfam" id="PF01168">
    <property type="entry name" value="Ala_racemase_N"/>
    <property type="match status" value="1"/>
</dbReference>
<comment type="similarity">
    <text evidence="4">Belongs to the alanine racemase family.</text>
</comment>
<dbReference type="PROSITE" id="PS00395">
    <property type="entry name" value="ALANINE_RACEMASE"/>
    <property type="match status" value="1"/>
</dbReference>
<feature type="domain" description="Alanine racemase C-terminal" evidence="5">
    <location>
        <begin position="251"/>
        <end position="376"/>
    </location>
</feature>
<dbReference type="Proteomes" id="UP000665043">
    <property type="component" value="Chromosome"/>
</dbReference>
<evidence type="ECO:0000256" key="3">
    <source>
        <dbReference type="ARBA" id="ARBA00023235"/>
    </source>
</evidence>
<dbReference type="PANTHER" id="PTHR30511">
    <property type="entry name" value="ALANINE RACEMASE"/>
    <property type="match status" value="1"/>
</dbReference>
<name>A0ABX7VQS1_9BACI</name>
<dbReference type="SUPFAM" id="SSF50621">
    <property type="entry name" value="Alanine racemase C-terminal domain-like"/>
    <property type="match status" value="1"/>
</dbReference>
<dbReference type="CDD" id="cd00430">
    <property type="entry name" value="PLPDE_III_AR"/>
    <property type="match status" value="1"/>
</dbReference>
<gene>
    <name evidence="6" type="ORF">ERJ70_01565</name>
</gene>
<feature type="active site" description="Proton acceptor; specific for D-alanine" evidence="4">
    <location>
        <position position="45"/>
    </location>
</feature>
<evidence type="ECO:0000256" key="2">
    <source>
        <dbReference type="ARBA" id="ARBA00022898"/>
    </source>
</evidence>
<comment type="function">
    <text evidence="4">Catalyzes the interconversion of L-alanine and D-alanine. May also act on other amino acids.</text>
</comment>
<organism evidence="6 7">
    <name type="scientific">Sediminibacillus dalangtanensis</name>
    <dbReference type="NCBI Taxonomy" id="2729421"/>
    <lineage>
        <taxon>Bacteria</taxon>
        <taxon>Bacillati</taxon>
        <taxon>Bacillota</taxon>
        <taxon>Bacilli</taxon>
        <taxon>Bacillales</taxon>
        <taxon>Bacillaceae</taxon>
        <taxon>Sediminibacillus</taxon>
    </lineage>
</organism>
<evidence type="ECO:0000313" key="7">
    <source>
        <dbReference type="Proteomes" id="UP000665043"/>
    </source>
</evidence>
<keyword evidence="2 4" id="KW-0663">Pyridoxal phosphate</keyword>
<keyword evidence="3 4" id="KW-0413">Isomerase</keyword>
<protein>
    <recommendedName>
        <fullName evidence="4">Alanine racemase</fullName>
        <ecNumber evidence="4">5.1.1.1</ecNumber>
    </recommendedName>
</protein>
<evidence type="ECO:0000256" key="4">
    <source>
        <dbReference type="HAMAP-Rule" id="MF_01201"/>
    </source>
</evidence>
<dbReference type="Pfam" id="PF00842">
    <property type="entry name" value="Ala_racemase_C"/>
    <property type="match status" value="1"/>
</dbReference>
<dbReference type="Gene3D" id="2.40.37.10">
    <property type="entry name" value="Lyase, Ornithine Decarboxylase, Chain A, domain 1"/>
    <property type="match status" value="1"/>
</dbReference>
<evidence type="ECO:0000313" key="6">
    <source>
        <dbReference type="EMBL" id="QTM98125.1"/>
    </source>
</evidence>
<dbReference type="Gene3D" id="3.20.20.10">
    <property type="entry name" value="Alanine racemase"/>
    <property type="match status" value="1"/>
</dbReference>
<feature type="active site" description="Proton acceptor; specific for L-alanine" evidence="4">
    <location>
        <position position="272"/>
    </location>
</feature>
<sequence length="390" mass="44343">MIGEVTLQNFYRDSWVEVDLDNIAFNIQQIRRHLSSKTKIFAVVKANAYGHGDVEVAERALRSGADRLAVSLLDEAVKLRSNGITAPILVMSRIRPEDVPVAIKHDIAVTFYQEEWIKQVKQLSLSGTLKLHLKWDTGMGRIGIRRVEELDAILEELTDHRLELEGIFTHFATADEADTDYFERQQTRFDELLDAFETRWHKPVLLHTGNSAASMRFPERMAHFVRYGISMYGLYPSSQVKQEKPVELKPAFSLHSRLTQVKKLPAGESISYGATYTTEKEEWIGTVPLGYADGILRKLQGKEVLVDGKRFPIVGRICMDQFMIRLDGPYQVGTKVTVIGRQGEEEVTMDEVADYLETINYEIPCTISPRVPRVYLEQGKVTKISNPLLT</sequence>
<dbReference type="InterPro" id="IPR001608">
    <property type="entry name" value="Ala_racemase_N"/>
</dbReference>
<dbReference type="NCBIfam" id="TIGR00492">
    <property type="entry name" value="alr"/>
    <property type="match status" value="1"/>
</dbReference>
<keyword evidence="7" id="KW-1185">Reference proteome</keyword>
<dbReference type="PRINTS" id="PR00992">
    <property type="entry name" value="ALARACEMASE"/>
</dbReference>
<evidence type="ECO:0000259" key="5">
    <source>
        <dbReference type="SMART" id="SM01005"/>
    </source>
</evidence>
<feature type="binding site" evidence="4">
    <location>
        <position position="319"/>
    </location>
    <ligand>
        <name>substrate</name>
    </ligand>
</feature>
<feature type="modified residue" description="N6-(pyridoxal phosphate)lysine" evidence="4">
    <location>
        <position position="45"/>
    </location>
</feature>
<dbReference type="InterPro" id="IPR029066">
    <property type="entry name" value="PLP-binding_barrel"/>
</dbReference>
<comment type="cofactor">
    <cofactor evidence="1 4">
        <name>pyridoxal 5'-phosphate</name>
        <dbReference type="ChEBI" id="CHEBI:597326"/>
    </cofactor>
</comment>
<proteinExistence type="inferred from homology"/>
<dbReference type="SUPFAM" id="SSF51419">
    <property type="entry name" value="PLP-binding barrel"/>
    <property type="match status" value="1"/>
</dbReference>
<dbReference type="EMBL" id="CP046956">
    <property type="protein sequence ID" value="QTM98125.1"/>
    <property type="molecule type" value="Genomic_DNA"/>
</dbReference>
<dbReference type="InterPro" id="IPR009006">
    <property type="entry name" value="Ala_racemase/Decarboxylase_C"/>
</dbReference>
<dbReference type="InterPro" id="IPR011079">
    <property type="entry name" value="Ala_racemase_C"/>
</dbReference>
<dbReference type="InterPro" id="IPR000821">
    <property type="entry name" value="Ala_racemase"/>
</dbReference>
<dbReference type="GO" id="GO:0008784">
    <property type="term" value="F:alanine racemase activity"/>
    <property type="evidence" value="ECO:0007669"/>
    <property type="project" value="UniProtKB-EC"/>
</dbReference>
<dbReference type="SMART" id="SM01005">
    <property type="entry name" value="Ala_racemase_C"/>
    <property type="match status" value="1"/>
</dbReference>
<comment type="catalytic activity">
    <reaction evidence="4">
        <text>L-alanine = D-alanine</text>
        <dbReference type="Rhea" id="RHEA:20249"/>
        <dbReference type="ChEBI" id="CHEBI:57416"/>
        <dbReference type="ChEBI" id="CHEBI:57972"/>
        <dbReference type="EC" id="5.1.1.1"/>
    </reaction>
</comment>
<evidence type="ECO:0000256" key="1">
    <source>
        <dbReference type="ARBA" id="ARBA00001933"/>
    </source>
</evidence>
<dbReference type="PANTHER" id="PTHR30511:SF0">
    <property type="entry name" value="ALANINE RACEMASE, CATABOLIC-RELATED"/>
    <property type="match status" value="1"/>
</dbReference>
<feature type="binding site" evidence="4">
    <location>
        <position position="141"/>
    </location>
    <ligand>
        <name>substrate</name>
    </ligand>
</feature>
<reference evidence="6 7" key="1">
    <citation type="submission" date="2019-12" db="EMBL/GenBank/DDBJ databases">
        <title>The whole genome sequencing of a strain isolated from a Mars analog, Dalangtan Playa.</title>
        <authorList>
            <person name="Huang T."/>
        </authorList>
    </citation>
    <scope>NUCLEOTIDE SEQUENCE [LARGE SCALE GENOMIC DNA]</scope>
    <source>
        <strain evidence="6 7">DP4-553-S</strain>
    </source>
</reference>
<dbReference type="EC" id="5.1.1.1" evidence="4"/>
<accession>A0ABX7VQS1</accession>
<comment type="pathway">
    <text evidence="4">Amino-acid biosynthesis; D-alanine biosynthesis; D-alanine from L-alanine: step 1/1.</text>
</comment>